<comment type="caution">
    <text evidence="2">The sequence shown here is derived from an EMBL/GenBank/DDBJ whole genome shotgun (WGS) entry which is preliminary data.</text>
</comment>
<feature type="region of interest" description="Disordered" evidence="1">
    <location>
        <begin position="173"/>
        <end position="227"/>
    </location>
</feature>
<gene>
    <name evidence="2" type="ORF">PGLA1383_LOCUS11339</name>
</gene>
<sequence length="368" mass="39992">PPPGHLAQFPPAPPAIGGHLVQFPPAPPGGGDYLAPVQFKAPGAPPMAVDDELLGLLSAAVSKAAGIPPRTAPGSDGQMQLPVPGPPPPGYPAVFSFETAGLPPPTSLPPGPPPAMMQMPPPGYGPPPPQQMHPPNGYHMYMPNGYAPAPAPAEWPPPPGYYVPAMPGHPPPVHYGYGAPPPPRKGDDDHDHRQEDDRRERRRSPKGKGKGKGKEDIPPPDKLGGEDWEEPRAQTMLRLLGDDSPPDFRWTYPMKDESRRCFAGYLPACLTDEQCKTFFDTIKDGTDWKQPEGSHGLIPRKTGWMVRNRCKCRYGYGGIQVEPQEFPKWMHELMGITMKPCGLKTPSAWPDAFRFFVCCCCCGCFCCC</sequence>
<feature type="region of interest" description="Disordered" evidence="1">
    <location>
        <begin position="94"/>
        <end position="132"/>
    </location>
</feature>
<feature type="compositionally biased region" description="Pro residues" evidence="1">
    <location>
        <begin position="173"/>
        <end position="183"/>
    </location>
</feature>
<protein>
    <submittedName>
        <fullName evidence="2">Uncharacterized protein</fullName>
    </submittedName>
</protein>
<proteinExistence type="predicted"/>
<evidence type="ECO:0000313" key="3">
    <source>
        <dbReference type="Proteomes" id="UP000654075"/>
    </source>
</evidence>
<name>A0A813DVI9_POLGL</name>
<dbReference type="Gene3D" id="2.60.120.590">
    <property type="entry name" value="Alpha-ketoglutarate-dependent dioxygenase AlkB-like"/>
    <property type="match status" value="1"/>
</dbReference>
<dbReference type="EMBL" id="CAJNNV010005838">
    <property type="protein sequence ID" value="CAE8592707.1"/>
    <property type="molecule type" value="Genomic_DNA"/>
</dbReference>
<feature type="region of interest" description="Disordered" evidence="1">
    <location>
        <begin position="1"/>
        <end position="29"/>
    </location>
</feature>
<evidence type="ECO:0000313" key="2">
    <source>
        <dbReference type="EMBL" id="CAE8592707.1"/>
    </source>
</evidence>
<feature type="compositionally biased region" description="Basic residues" evidence="1">
    <location>
        <begin position="200"/>
        <end position="211"/>
    </location>
</feature>
<accession>A0A813DVI9</accession>
<feature type="compositionally biased region" description="Pro residues" evidence="1">
    <location>
        <begin position="1"/>
        <end position="14"/>
    </location>
</feature>
<keyword evidence="3" id="KW-1185">Reference proteome</keyword>
<feature type="non-terminal residue" evidence="2">
    <location>
        <position position="368"/>
    </location>
</feature>
<dbReference type="AlphaFoldDB" id="A0A813DVI9"/>
<feature type="compositionally biased region" description="Basic and acidic residues" evidence="1">
    <location>
        <begin position="184"/>
        <end position="199"/>
    </location>
</feature>
<feature type="compositionally biased region" description="Basic and acidic residues" evidence="1">
    <location>
        <begin position="212"/>
        <end position="225"/>
    </location>
</feature>
<evidence type="ECO:0000256" key="1">
    <source>
        <dbReference type="SAM" id="MobiDB-lite"/>
    </source>
</evidence>
<dbReference type="InterPro" id="IPR037151">
    <property type="entry name" value="AlkB-like_sf"/>
</dbReference>
<reference evidence="2" key="1">
    <citation type="submission" date="2021-02" db="EMBL/GenBank/DDBJ databases">
        <authorList>
            <person name="Dougan E. K."/>
            <person name="Rhodes N."/>
            <person name="Thang M."/>
            <person name="Chan C."/>
        </authorList>
    </citation>
    <scope>NUCLEOTIDE SEQUENCE</scope>
</reference>
<dbReference type="Proteomes" id="UP000654075">
    <property type="component" value="Unassembled WGS sequence"/>
</dbReference>
<organism evidence="2 3">
    <name type="scientific">Polarella glacialis</name>
    <name type="common">Dinoflagellate</name>
    <dbReference type="NCBI Taxonomy" id="89957"/>
    <lineage>
        <taxon>Eukaryota</taxon>
        <taxon>Sar</taxon>
        <taxon>Alveolata</taxon>
        <taxon>Dinophyceae</taxon>
        <taxon>Suessiales</taxon>
        <taxon>Suessiaceae</taxon>
        <taxon>Polarella</taxon>
    </lineage>
</organism>
<feature type="compositionally biased region" description="Pro residues" evidence="1">
    <location>
        <begin position="102"/>
        <end position="132"/>
    </location>
</feature>